<evidence type="ECO:0000313" key="9">
    <source>
        <dbReference type="Proteomes" id="UP000002490"/>
    </source>
</evidence>
<proteinExistence type="inferred from homology"/>
<geneLocation type="plasmid" evidence="7 8">
    <name>pMT1</name>
</geneLocation>
<dbReference type="KEGG" id="ypk:Y1101.pl"/>
<organism evidence="6 9">
    <name type="scientific">Yersinia pestis</name>
    <dbReference type="NCBI Taxonomy" id="632"/>
    <lineage>
        <taxon>Bacteria</taxon>
        <taxon>Pseudomonadati</taxon>
        <taxon>Pseudomonadota</taxon>
        <taxon>Gammaproteobacteria</taxon>
        <taxon>Enterobacterales</taxon>
        <taxon>Yersiniaceae</taxon>
        <taxon>Yersinia</taxon>
    </lineage>
</organism>
<keyword evidence="6" id="KW-0614">Plasmid</keyword>
<dbReference type="OMA" id="EIWVFWH"/>
<keyword evidence="4" id="KW-0233">DNA recombination</keyword>
<protein>
    <submittedName>
        <fullName evidence="7">Integrase</fullName>
    </submittedName>
</protein>
<dbReference type="Proteomes" id="UP000002490">
    <property type="component" value="Plasmid pMT-1"/>
</dbReference>
<dbReference type="InterPro" id="IPR013762">
    <property type="entry name" value="Integrase-like_cat_sf"/>
</dbReference>
<dbReference type="InterPro" id="IPR011010">
    <property type="entry name" value="DNA_brk_join_enz"/>
</dbReference>
<dbReference type="Pfam" id="PF00589">
    <property type="entry name" value="Phage_integrase"/>
    <property type="match status" value="1"/>
</dbReference>
<evidence type="ECO:0000313" key="7">
    <source>
        <dbReference type="EMBL" id="AAS58713.1"/>
    </source>
</evidence>
<reference evidence="6 9" key="1">
    <citation type="journal article" date="1998" name="Infect. Immun.">
        <title>Complete DNA sequence and detailed analysis of the Yersinia pestis KIM5 plasmid encoding murine toxin and capsular antigen.</title>
        <authorList>
            <person name="Lindler L.E."/>
            <person name="Plano G.V."/>
            <person name="Burland V."/>
            <person name="Mayhew G.F."/>
            <person name="Blattner F.R."/>
        </authorList>
    </citation>
    <scope>NUCLEOTIDE SEQUENCE [LARGE SCALE GENOMIC DNA]</scope>
    <source>
        <strain evidence="6">KIM10+</strain>
        <strain evidence="9">KIM10+ / Biovar Mediaevalis</strain>
        <plasmid evidence="9">pMT-1</plasmid>
    </source>
</reference>
<dbReference type="PROSITE" id="PS51898">
    <property type="entry name" value="TYR_RECOMBINASE"/>
    <property type="match status" value="1"/>
</dbReference>
<dbReference type="PANTHER" id="PTHR30629">
    <property type="entry name" value="PROPHAGE INTEGRASE"/>
    <property type="match status" value="1"/>
</dbReference>
<reference evidence="7 8" key="2">
    <citation type="journal article" date="2004" name="DNA Res.">
        <title>Complete genome sequence of Yersinia pestis strain 91001, an isolate avirulent to humans.</title>
        <authorList>
            <person name="Song Y."/>
            <person name="Tong Z."/>
            <person name="Wang J."/>
            <person name="Wang L."/>
            <person name="Guo Z."/>
            <person name="Han Y."/>
            <person name="Zhang J."/>
            <person name="Pei D."/>
            <person name="Zhou D."/>
            <person name="Qin H."/>
            <person name="Pang X."/>
            <person name="Han Y."/>
            <person name="Zhai J."/>
            <person name="Li M."/>
            <person name="Cui B."/>
            <person name="Qi Z."/>
            <person name="Jin L."/>
            <person name="Dai R."/>
            <person name="Chen F."/>
            <person name="Li S."/>
            <person name="Ye C."/>
            <person name="Du Z."/>
            <person name="Lin W."/>
            <person name="Wang J."/>
            <person name="Yu J."/>
            <person name="Yang H."/>
            <person name="Wang J."/>
            <person name="Huang P."/>
            <person name="Yang R."/>
        </authorList>
    </citation>
    <scope>NUCLEOTIDE SEQUENCE [LARGE SCALE GENOMIC DNA]</scope>
    <source>
        <strain evidence="7">91001</strain>
        <strain evidence="8">91001 / Biovar Mediaevalis</strain>
        <plasmid evidence="8">Plasmid pMT1</plasmid>
    </source>
</reference>
<evidence type="ECO:0000313" key="8">
    <source>
        <dbReference type="Proteomes" id="UP000001019"/>
    </source>
</evidence>
<reference evidence="7" key="3">
    <citation type="journal article" date="2004" name="J. Bacteriol.">
        <title>Genetics of metabolic variations between Yersinia pestis biovars and the proposal of a new biovar, microtus.</title>
        <authorList>
            <person name="Zhou D."/>
            <person name="Tong Z."/>
            <person name="Song Y."/>
            <person name="Han Y."/>
            <person name="Pei D."/>
            <person name="Pang X."/>
            <person name="Zhai J."/>
            <person name="Li M."/>
            <person name="Cui B."/>
            <person name="Qi Z."/>
            <person name="Jin L."/>
            <person name="Dai R."/>
            <person name="Du Z."/>
            <person name="Wang J."/>
            <person name="Guo Z."/>
            <person name="Wang J."/>
            <person name="Huang P."/>
            <person name="Yang R."/>
        </authorList>
    </citation>
    <scope>NUCLEOTIDE SEQUENCE</scope>
    <source>
        <strain evidence="7">91001</strain>
    </source>
</reference>
<sequence length="392" mass="45190">MIIQKLMPNILFMHTVKRASLSEWTMKNTFDKARAAENTSREAIEYLERASGLSAVSTANFDGDMSFSSAFMLFTRLSLLITRRRPEIAVHCVLIHVMPHISEVKVSDISRVLVNQLVNPLILEGKIVQGRRVFSLMKQFLSWCAFQGLIDTSPLNDMSLNKVAGGAKPVPRERKLTDAEVWVFWNIWDYFNVCEGTKWAARLCLVAARRPDEVLRARKDEFNLQRDVWNQGTRNKSARQHALPLSPLMRKCVEELFEYGKGSQWLVPSNKKKGVDTPMSKVAIAQALRRILERPELMDLEPFTPRDLRRTARSYFPALGINQEVARKIMNHSLEGIDRVYDRHDYMDEMRDALDRFSAYIASIVEQQDLDEIDHKFKGDRLATELIRVNFS</sequence>
<keyword evidence="2" id="KW-0229">DNA integration</keyword>
<evidence type="ECO:0000256" key="1">
    <source>
        <dbReference type="ARBA" id="ARBA00008857"/>
    </source>
</evidence>
<name>A0A1U8QL84_YERPE</name>
<feature type="domain" description="Tyr recombinase" evidence="5">
    <location>
        <begin position="171"/>
        <end position="355"/>
    </location>
</feature>
<dbReference type="SUPFAM" id="SSF56349">
    <property type="entry name" value="DNA breaking-rejoining enzymes"/>
    <property type="match status" value="1"/>
</dbReference>
<evidence type="ECO:0000256" key="3">
    <source>
        <dbReference type="ARBA" id="ARBA00023125"/>
    </source>
</evidence>
<evidence type="ECO:0000256" key="2">
    <source>
        <dbReference type="ARBA" id="ARBA00022908"/>
    </source>
</evidence>
<dbReference type="GO" id="GO:0015074">
    <property type="term" value="P:DNA integration"/>
    <property type="evidence" value="ECO:0007669"/>
    <property type="project" value="UniProtKB-KW"/>
</dbReference>
<dbReference type="PANTHER" id="PTHR30629:SF2">
    <property type="entry name" value="PROPHAGE INTEGRASE INTS-RELATED"/>
    <property type="match status" value="1"/>
</dbReference>
<evidence type="ECO:0000256" key="4">
    <source>
        <dbReference type="ARBA" id="ARBA00023172"/>
    </source>
</evidence>
<dbReference type="GO" id="GO:0003677">
    <property type="term" value="F:DNA binding"/>
    <property type="evidence" value="ECO:0007669"/>
    <property type="project" value="UniProtKB-KW"/>
</dbReference>
<dbReference type="CDD" id="cd00801">
    <property type="entry name" value="INT_P4_C"/>
    <property type="match status" value="1"/>
</dbReference>
<dbReference type="KEGG" id="ypm:YP_pMT081"/>
<geneLocation type="plasmid" evidence="6 9">
    <name>pMT-1</name>
</geneLocation>
<dbReference type="InterPro" id="IPR010998">
    <property type="entry name" value="Integrase_recombinase_N"/>
</dbReference>
<dbReference type="GO" id="GO:0006310">
    <property type="term" value="P:DNA recombination"/>
    <property type="evidence" value="ECO:0007669"/>
    <property type="project" value="UniProtKB-KW"/>
</dbReference>
<dbReference type="AlphaFoldDB" id="A0A1U8QL84"/>
<dbReference type="EMBL" id="AF074611">
    <property type="protein sequence ID" value="AAC82759.1"/>
    <property type="molecule type" value="Genomic_DNA"/>
</dbReference>
<dbReference type="EnsemblBacteria" id="AAS58713">
    <property type="protein sequence ID" value="AAS58713"/>
    <property type="gene ID" value="YP_pMT081"/>
</dbReference>
<dbReference type="Gene3D" id="1.10.150.130">
    <property type="match status" value="1"/>
</dbReference>
<comment type="similarity">
    <text evidence="1">Belongs to the 'phage' integrase family.</text>
</comment>
<evidence type="ECO:0000259" key="5">
    <source>
        <dbReference type="PROSITE" id="PS51898"/>
    </source>
</evidence>
<dbReference type="InterPro" id="IPR002104">
    <property type="entry name" value="Integrase_catalytic"/>
</dbReference>
<dbReference type="Proteomes" id="UP000001019">
    <property type="component" value="Plasmid pMT1"/>
</dbReference>
<dbReference type="EMBL" id="AE017045">
    <property type="protein sequence ID" value="AAS58713.1"/>
    <property type="molecule type" value="Genomic_DNA"/>
</dbReference>
<keyword evidence="3" id="KW-0238">DNA-binding</keyword>
<dbReference type="HOGENOM" id="CLU_027562_0_4_6"/>
<dbReference type="PIR" id="T15016">
    <property type="entry name" value="T15016"/>
</dbReference>
<dbReference type="Gene3D" id="1.10.443.10">
    <property type="entry name" value="Intergrase catalytic core"/>
    <property type="match status" value="1"/>
</dbReference>
<accession>A0A1U8QL84</accession>
<gene>
    <name evidence="6" type="primary">ORF12</name>
    <name evidence="6" type="ordered locus">Y1101</name>
    <name evidence="7" type="ordered locus">YP_pMT081</name>
</gene>
<evidence type="ECO:0000313" key="6">
    <source>
        <dbReference type="EMBL" id="AAC82759.1"/>
    </source>
</evidence>
<dbReference type="InterPro" id="IPR050808">
    <property type="entry name" value="Phage_Integrase"/>
</dbReference>